<dbReference type="Proteomes" id="UP000436088">
    <property type="component" value="Unassembled WGS sequence"/>
</dbReference>
<name>A0A6A2Z984_HIBSY</name>
<evidence type="ECO:0000313" key="4">
    <source>
        <dbReference type="EMBL" id="KAE8687675.1"/>
    </source>
</evidence>
<reference evidence="4" key="1">
    <citation type="submission" date="2019-09" db="EMBL/GenBank/DDBJ databases">
        <title>Draft genome information of white flower Hibiscus syriacus.</title>
        <authorList>
            <person name="Kim Y.-M."/>
        </authorList>
    </citation>
    <scope>NUCLEOTIDE SEQUENCE [LARGE SCALE GENOMIC DNA]</scope>
    <source>
        <strain evidence="4">YM2019G1</strain>
    </source>
</reference>
<comment type="caution">
    <text evidence="4">The sequence shown here is derived from an EMBL/GenBank/DDBJ whole genome shotgun (WGS) entry which is preliminary data.</text>
</comment>
<sequence length="242" mass="27114">MLRLKVEENSTSKLPSMPSPAVDNGSSRKTFHYSKLPEETVTSAFANWMALPLSATVADLKLGVQNVFDHMPNDGPDKISWIHVWGHFCLSYGDQKLIQDTDLIVNYGIKDADQLHFIRHVSTSTNSIKIPKSKETVPQNHSYQLLVDELEDEKKKKTFTRDRKGCTFLFQLNSPNHDGSVLAPHVCSRQGLLHPLGKFMDERDAAIKKKLSGVKDTSEEVKQLEEQANAIMRAARAEISAA</sequence>
<dbReference type="SUPFAM" id="SSF54236">
    <property type="entry name" value="Ubiquitin-like"/>
    <property type="match status" value="1"/>
</dbReference>
<evidence type="ECO:0000259" key="3">
    <source>
        <dbReference type="Pfam" id="PF18036"/>
    </source>
</evidence>
<evidence type="ECO:0000313" key="5">
    <source>
        <dbReference type="Proteomes" id="UP000436088"/>
    </source>
</evidence>
<dbReference type="InterPro" id="IPR029071">
    <property type="entry name" value="Ubiquitin-like_domsf"/>
</dbReference>
<feature type="domain" description="SNRNP25 ubiquitin-like" evidence="3">
    <location>
        <begin position="51"/>
        <end position="121"/>
    </location>
</feature>
<dbReference type="PANTHER" id="PTHR14942:SF2">
    <property type="entry name" value="UBIQUITIN-LIKE SUPERFAMILY PROTEIN"/>
    <property type="match status" value="1"/>
</dbReference>
<evidence type="ECO:0000256" key="2">
    <source>
        <dbReference type="SAM" id="MobiDB-lite"/>
    </source>
</evidence>
<accession>A0A6A2Z984</accession>
<feature type="compositionally biased region" description="Basic and acidic residues" evidence="2">
    <location>
        <begin position="1"/>
        <end position="10"/>
    </location>
</feature>
<organism evidence="4 5">
    <name type="scientific">Hibiscus syriacus</name>
    <name type="common">Rose of Sharon</name>
    <dbReference type="NCBI Taxonomy" id="106335"/>
    <lineage>
        <taxon>Eukaryota</taxon>
        <taxon>Viridiplantae</taxon>
        <taxon>Streptophyta</taxon>
        <taxon>Embryophyta</taxon>
        <taxon>Tracheophyta</taxon>
        <taxon>Spermatophyta</taxon>
        <taxon>Magnoliopsida</taxon>
        <taxon>eudicotyledons</taxon>
        <taxon>Gunneridae</taxon>
        <taxon>Pentapetalae</taxon>
        <taxon>rosids</taxon>
        <taxon>malvids</taxon>
        <taxon>Malvales</taxon>
        <taxon>Malvaceae</taxon>
        <taxon>Malvoideae</taxon>
        <taxon>Hibiscus</taxon>
    </lineage>
</organism>
<dbReference type="AlphaFoldDB" id="A0A6A2Z984"/>
<dbReference type="InterPro" id="IPR039690">
    <property type="entry name" value="SNRNP25"/>
</dbReference>
<proteinExistence type="predicted"/>
<keyword evidence="5" id="KW-1185">Reference proteome</keyword>
<dbReference type="InterPro" id="IPR040610">
    <property type="entry name" value="SNRNP25_ubiquitin"/>
</dbReference>
<dbReference type="EMBL" id="VEPZ02001202">
    <property type="protein sequence ID" value="KAE8687675.1"/>
    <property type="molecule type" value="Genomic_DNA"/>
</dbReference>
<evidence type="ECO:0000256" key="1">
    <source>
        <dbReference type="SAM" id="Coils"/>
    </source>
</evidence>
<dbReference type="Pfam" id="PF18036">
    <property type="entry name" value="Ubiquitin_4"/>
    <property type="match status" value="1"/>
</dbReference>
<protein>
    <submittedName>
        <fullName evidence="4">ATP synthase subunit b</fullName>
    </submittedName>
</protein>
<feature type="coiled-coil region" evidence="1">
    <location>
        <begin position="207"/>
        <end position="234"/>
    </location>
</feature>
<gene>
    <name evidence="4" type="ORF">F3Y22_tig00111013pilonHSYRG00360</name>
</gene>
<feature type="region of interest" description="Disordered" evidence="2">
    <location>
        <begin position="1"/>
        <end position="26"/>
    </location>
</feature>
<dbReference type="CDD" id="cd17058">
    <property type="entry name" value="Ubl_SNRNP25"/>
    <property type="match status" value="1"/>
</dbReference>
<dbReference type="PANTHER" id="PTHR14942">
    <property type="entry name" value="U11/U12 SMALL NUCLEAR RIBONUCLEOPROTEIN 25 KDA PROTEIN"/>
    <property type="match status" value="1"/>
</dbReference>
<keyword evidence="1" id="KW-0175">Coiled coil</keyword>
<dbReference type="GO" id="GO:0000398">
    <property type="term" value="P:mRNA splicing, via spliceosome"/>
    <property type="evidence" value="ECO:0007669"/>
    <property type="project" value="InterPro"/>
</dbReference>
<dbReference type="Gene3D" id="3.10.20.90">
    <property type="entry name" value="Phosphatidylinositol 3-kinase Catalytic Subunit, Chain A, domain 1"/>
    <property type="match status" value="1"/>
</dbReference>